<dbReference type="Proteomes" id="UP000287033">
    <property type="component" value="Unassembled WGS sequence"/>
</dbReference>
<evidence type="ECO:0000313" key="2">
    <source>
        <dbReference type="EMBL" id="GCC29966.1"/>
    </source>
</evidence>
<sequence length="223" mass="24658">MESKEASKTLNIQSIMEDKVNSLQRCLDSIYKVIRTANDTLCAISKPSVCSEVLLSPQGIAYISGITEVYRVAKRVEGGMKSLSISTETLQKSLRDIEIIWNNVQAFMSFNPSVLRMMPAESTLDCSALTALENAQNEICGVCLLRTLNKPNDFSDTEHSVLHNGCHYHASCANFWLNCVDSNLPGLIAPKQNSEDLNLEELSVLGQNCLDTNPKDFTLPIIQ</sequence>
<keyword evidence="3" id="KW-1185">Reference proteome</keyword>
<dbReference type="EMBL" id="BEZZ01000276">
    <property type="protein sequence ID" value="GCC29966.1"/>
    <property type="molecule type" value="Genomic_DNA"/>
</dbReference>
<dbReference type="AlphaFoldDB" id="A0A401SHR9"/>
<reference evidence="2 3" key="1">
    <citation type="journal article" date="2018" name="Nat. Ecol. Evol.">
        <title>Shark genomes provide insights into elasmobranch evolution and the origin of vertebrates.</title>
        <authorList>
            <person name="Hara Y"/>
            <person name="Yamaguchi K"/>
            <person name="Onimaru K"/>
            <person name="Kadota M"/>
            <person name="Koyanagi M"/>
            <person name="Keeley SD"/>
            <person name="Tatsumi K"/>
            <person name="Tanaka K"/>
            <person name="Motone F"/>
            <person name="Kageyama Y"/>
            <person name="Nozu R"/>
            <person name="Adachi N"/>
            <person name="Nishimura O"/>
            <person name="Nakagawa R"/>
            <person name="Tanegashima C"/>
            <person name="Kiyatake I"/>
            <person name="Matsumoto R"/>
            <person name="Murakumo K"/>
            <person name="Nishida K"/>
            <person name="Terakita A"/>
            <person name="Kuratani S"/>
            <person name="Sato K"/>
            <person name="Hyodo S Kuraku.S."/>
        </authorList>
    </citation>
    <scope>NUCLEOTIDE SEQUENCE [LARGE SCALE GENOMIC DNA]</scope>
</reference>
<evidence type="ECO:0000313" key="3">
    <source>
        <dbReference type="Proteomes" id="UP000287033"/>
    </source>
</evidence>
<dbReference type="PANTHER" id="PTHR15463">
    <property type="entry name" value="AP1 GAMMA SUBUNIT BINDING PROTEIN 1"/>
    <property type="match status" value="1"/>
</dbReference>
<dbReference type="OMA" id="DIEIIWN"/>
<comment type="caution">
    <text evidence="2">The sequence shown here is derived from an EMBL/GenBank/DDBJ whole genome shotgun (WGS) entry which is preliminary data.</text>
</comment>
<feature type="domain" description="Synergin gamma C-terminal" evidence="1">
    <location>
        <begin position="17"/>
        <end position="187"/>
    </location>
</feature>
<dbReference type="InterPro" id="IPR039656">
    <property type="entry name" value="SYNRG"/>
</dbReference>
<dbReference type="GO" id="GO:0030130">
    <property type="term" value="C:clathrin coat of trans-Golgi network vesicle"/>
    <property type="evidence" value="ECO:0007669"/>
    <property type="project" value="TreeGrafter"/>
</dbReference>
<protein>
    <recommendedName>
        <fullName evidence="1">Synergin gamma C-terminal domain-containing protein</fullName>
    </recommendedName>
</protein>
<dbReference type="PANTHER" id="PTHR15463:SF2">
    <property type="entry name" value="SYNERGIN GAMMA"/>
    <property type="match status" value="1"/>
</dbReference>
<dbReference type="STRING" id="137246.A0A401SHR9"/>
<dbReference type="Pfam" id="PF25999">
    <property type="entry name" value="SYNRG_C"/>
    <property type="match status" value="1"/>
</dbReference>
<organism evidence="2 3">
    <name type="scientific">Chiloscyllium punctatum</name>
    <name type="common">Brownbanded bambooshark</name>
    <name type="synonym">Hemiscyllium punctatum</name>
    <dbReference type="NCBI Taxonomy" id="137246"/>
    <lineage>
        <taxon>Eukaryota</taxon>
        <taxon>Metazoa</taxon>
        <taxon>Chordata</taxon>
        <taxon>Craniata</taxon>
        <taxon>Vertebrata</taxon>
        <taxon>Chondrichthyes</taxon>
        <taxon>Elasmobranchii</taxon>
        <taxon>Galeomorphii</taxon>
        <taxon>Galeoidea</taxon>
        <taxon>Orectolobiformes</taxon>
        <taxon>Hemiscylliidae</taxon>
        <taxon>Chiloscyllium</taxon>
    </lineage>
</organism>
<proteinExistence type="predicted"/>
<dbReference type="OrthoDB" id="524326at2759"/>
<evidence type="ECO:0000259" key="1">
    <source>
        <dbReference type="Pfam" id="PF25999"/>
    </source>
</evidence>
<name>A0A401SHR9_CHIPU</name>
<accession>A0A401SHR9</accession>
<gene>
    <name evidence="2" type="ORF">chiPu_0008410</name>
</gene>
<dbReference type="InterPro" id="IPR059024">
    <property type="entry name" value="SYNRG_C"/>
</dbReference>